<proteinExistence type="predicted"/>
<gene>
    <name evidence="1" type="ORF">VSP0166_LOCUS6608</name>
</gene>
<dbReference type="SUPFAM" id="SSF81901">
    <property type="entry name" value="HCP-like"/>
    <property type="match status" value="1"/>
</dbReference>
<evidence type="ECO:0000313" key="1">
    <source>
        <dbReference type="EMBL" id="CAE2214518.1"/>
    </source>
</evidence>
<sequence length="101" mass="11101">MREVAEEGNADAQYLLAICLYQGVGVMTDEKEGTKWLKRAAKQGQRDAKKLVFKQRKQLAKAILGGVIDGFFAGLLGGDDSPMPVVVVSSDGRYATLEYRY</sequence>
<name>A0A7S4HZY0_9EUKA</name>
<dbReference type="Gene3D" id="1.25.40.10">
    <property type="entry name" value="Tetratricopeptide repeat domain"/>
    <property type="match status" value="1"/>
</dbReference>
<dbReference type="InterPro" id="IPR011990">
    <property type="entry name" value="TPR-like_helical_dom_sf"/>
</dbReference>
<dbReference type="EMBL" id="HBKP01009358">
    <property type="protein sequence ID" value="CAE2214518.1"/>
    <property type="molecule type" value="Transcribed_RNA"/>
</dbReference>
<organism evidence="1">
    <name type="scientific">Vannella robusta</name>
    <dbReference type="NCBI Taxonomy" id="1487602"/>
    <lineage>
        <taxon>Eukaryota</taxon>
        <taxon>Amoebozoa</taxon>
        <taxon>Discosea</taxon>
        <taxon>Flabellinia</taxon>
        <taxon>Vannellidae</taxon>
        <taxon>Vannella</taxon>
    </lineage>
</organism>
<dbReference type="Pfam" id="PF08238">
    <property type="entry name" value="Sel1"/>
    <property type="match status" value="1"/>
</dbReference>
<dbReference type="InterPro" id="IPR006597">
    <property type="entry name" value="Sel1-like"/>
</dbReference>
<accession>A0A7S4HZY0</accession>
<protein>
    <submittedName>
        <fullName evidence="1">Uncharacterized protein</fullName>
    </submittedName>
</protein>
<dbReference type="AlphaFoldDB" id="A0A7S4HZY0"/>
<dbReference type="SMART" id="SM00671">
    <property type="entry name" value="SEL1"/>
    <property type="match status" value="1"/>
</dbReference>
<reference evidence="1" key="1">
    <citation type="submission" date="2021-01" db="EMBL/GenBank/DDBJ databases">
        <authorList>
            <person name="Corre E."/>
            <person name="Pelletier E."/>
            <person name="Niang G."/>
            <person name="Scheremetjew M."/>
            <person name="Finn R."/>
            <person name="Kale V."/>
            <person name="Holt S."/>
            <person name="Cochrane G."/>
            <person name="Meng A."/>
            <person name="Brown T."/>
            <person name="Cohen L."/>
        </authorList>
    </citation>
    <scope>NUCLEOTIDE SEQUENCE</scope>
    <source>
        <strain evidence="1">DIVA3 518/3/11/1/6</strain>
    </source>
</reference>